<sequence length="88" mass="9282">MAHERTQIVDIVGRLGGEECAVLLPRTHSREGAVIARRLKEAISIAARDVGDHQVRGTLGLGVAVVLGGETAIGEAWSEPMPRSTTPS</sequence>
<gene>
    <name evidence="2" type="ORF">ABID19_002882</name>
</gene>
<evidence type="ECO:0000313" key="3">
    <source>
        <dbReference type="Proteomes" id="UP001549204"/>
    </source>
</evidence>
<evidence type="ECO:0000259" key="1">
    <source>
        <dbReference type="Pfam" id="PF00990"/>
    </source>
</evidence>
<dbReference type="EMBL" id="JBEPMC010000004">
    <property type="protein sequence ID" value="MET3579851.1"/>
    <property type="molecule type" value="Genomic_DNA"/>
</dbReference>
<accession>A0ABV2GNI5</accession>
<comment type="caution">
    <text evidence="2">The sequence shown here is derived from an EMBL/GenBank/DDBJ whole genome shotgun (WGS) entry which is preliminary data.</text>
</comment>
<reference evidence="2 3" key="1">
    <citation type="submission" date="2024-06" db="EMBL/GenBank/DDBJ databases">
        <title>Genomic Encyclopedia of Type Strains, Phase IV (KMG-IV): sequencing the most valuable type-strain genomes for metagenomic binning, comparative biology and taxonomic classification.</title>
        <authorList>
            <person name="Goeker M."/>
        </authorList>
    </citation>
    <scope>NUCLEOTIDE SEQUENCE [LARGE SCALE GENOMIC DNA]</scope>
    <source>
        <strain evidence="2 3">DSM 100022</strain>
    </source>
</reference>
<proteinExistence type="predicted"/>
<dbReference type="SUPFAM" id="SSF55073">
    <property type="entry name" value="Nucleotide cyclase"/>
    <property type="match status" value="1"/>
</dbReference>
<keyword evidence="3" id="KW-1185">Reference proteome</keyword>
<feature type="domain" description="GGDEF" evidence="1">
    <location>
        <begin position="10"/>
        <end position="67"/>
    </location>
</feature>
<dbReference type="RefSeq" id="WP_354491354.1">
    <property type="nucleotide sequence ID" value="NZ_JBEPMC010000004.1"/>
</dbReference>
<name>A0ABV2GNI5_9HYPH</name>
<organism evidence="2 3">
    <name type="scientific">Mesorhizobium robiniae</name>
    <dbReference type="NCBI Taxonomy" id="559315"/>
    <lineage>
        <taxon>Bacteria</taxon>
        <taxon>Pseudomonadati</taxon>
        <taxon>Pseudomonadota</taxon>
        <taxon>Alphaproteobacteria</taxon>
        <taxon>Hyphomicrobiales</taxon>
        <taxon>Phyllobacteriaceae</taxon>
        <taxon>Mesorhizobium</taxon>
    </lineage>
</organism>
<dbReference type="Gene3D" id="3.30.70.270">
    <property type="match status" value="1"/>
</dbReference>
<dbReference type="InterPro" id="IPR029787">
    <property type="entry name" value="Nucleotide_cyclase"/>
</dbReference>
<dbReference type="Proteomes" id="UP001549204">
    <property type="component" value="Unassembled WGS sequence"/>
</dbReference>
<dbReference type="InterPro" id="IPR043128">
    <property type="entry name" value="Rev_trsase/Diguanyl_cyclase"/>
</dbReference>
<dbReference type="InterPro" id="IPR000160">
    <property type="entry name" value="GGDEF_dom"/>
</dbReference>
<dbReference type="Pfam" id="PF00990">
    <property type="entry name" value="GGDEF"/>
    <property type="match status" value="1"/>
</dbReference>
<protein>
    <submittedName>
        <fullName evidence="2">Diguanylate cyclase (GGDEF)-like protein</fullName>
    </submittedName>
</protein>
<evidence type="ECO:0000313" key="2">
    <source>
        <dbReference type="EMBL" id="MET3579851.1"/>
    </source>
</evidence>